<dbReference type="Pfam" id="PF00583">
    <property type="entry name" value="Acetyltransf_1"/>
    <property type="match status" value="1"/>
</dbReference>
<dbReference type="EMBL" id="CP042906">
    <property type="protein sequence ID" value="QEX18931.1"/>
    <property type="molecule type" value="Genomic_DNA"/>
</dbReference>
<dbReference type="SUPFAM" id="SSF55729">
    <property type="entry name" value="Acyl-CoA N-acyltransferases (Nat)"/>
    <property type="match status" value="1"/>
</dbReference>
<proteinExistence type="predicted"/>
<dbReference type="Gene3D" id="3.40.630.30">
    <property type="match status" value="1"/>
</dbReference>
<keyword evidence="2" id="KW-0808">Transferase</keyword>
<dbReference type="OrthoDB" id="5459937at2"/>
<evidence type="ECO:0000259" key="1">
    <source>
        <dbReference type="PROSITE" id="PS51186"/>
    </source>
</evidence>
<dbReference type="RefSeq" id="WP_151179039.1">
    <property type="nucleotide sequence ID" value="NZ_CP042906.1"/>
</dbReference>
<accession>A0A5J6MNV9</accession>
<dbReference type="AlphaFoldDB" id="A0A5J6MNV9"/>
<sequence length="184" mass="20191">MSGVETVPSPSILVRDARPEDMPVLQAIYAHHVLNSVGTFEEVPPDLAEMNRRREEIQARGFPYVAAERDGLVKGYAYCNSFRPRSAYRFTVEDSVYVAPDAVGQGFGRAAMREVIRRATVLGMRQMVAVIGDSANSASIHMHETLGFSRQAVLRAVGFKLGRWVDAVIMQLALGGGDDTPPVR</sequence>
<dbReference type="PROSITE" id="PS51186">
    <property type="entry name" value="GNAT"/>
    <property type="match status" value="1"/>
</dbReference>
<dbReference type="CDD" id="cd04301">
    <property type="entry name" value="NAT_SF"/>
    <property type="match status" value="1"/>
</dbReference>
<name>A0A5J6MNV9_9PROT</name>
<dbReference type="InterPro" id="IPR000182">
    <property type="entry name" value="GNAT_dom"/>
</dbReference>
<dbReference type="InterPro" id="IPR016181">
    <property type="entry name" value="Acyl_CoA_acyltransferase"/>
</dbReference>
<evidence type="ECO:0000313" key="2">
    <source>
        <dbReference type="EMBL" id="QEX18931.1"/>
    </source>
</evidence>
<dbReference type="Proteomes" id="UP000326202">
    <property type="component" value="Chromosome"/>
</dbReference>
<gene>
    <name evidence="2" type="primary">bar</name>
    <name evidence="2" type="ORF">FRZ44_42420</name>
</gene>
<reference evidence="2 3" key="1">
    <citation type="submission" date="2019-08" db="EMBL/GenBank/DDBJ databases">
        <title>Hyperibacter terrae gen. nov., sp. nov. and Hyperibacter viscosus sp. nov., two new members in the family Rhodospirillaceae isolated from the rhizosphere of Hypericum perforatum.</title>
        <authorList>
            <person name="Noviana Z."/>
        </authorList>
    </citation>
    <scope>NUCLEOTIDE SEQUENCE [LARGE SCALE GENOMIC DNA]</scope>
    <source>
        <strain evidence="2 3">R5913</strain>
    </source>
</reference>
<dbReference type="PANTHER" id="PTHR43072">
    <property type="entry name" value="N-ACETYLTRANSFERASE"/>
    <property type="match status" value="1"/>
</dbReference>
<protein>
    <submittedName>
        <fullName evidence="2">N-acetyltransferase</fullName>
    </submittedName>
</protein>
<evidence type="ECO:0000313" key="3">
    <source>
        <dbReference type="Proteomes" id="UP000326202"/>
    </source>
</evidence>
<dbReference type="PANTHER" id="PTHR43072:SF8">
    <property type="entry name" value="ACYLTRANSFERASE FABY-RELATED"/>
    <property type="match status" value="1"/>
</dbReference>
<organism evidence="2 3">
    <name type="scientific">Hypericibacter terrae</name>
    <dbReference type="NCBI Taxonomy" id="2602015"/>
    <lineage>
        <taxon>Bacteria</taxon>
        <taxon>Pseudomonadati</taxon>
        <taxon>Pseudomonadota</taxon>
        <taxon>Alphaproteobacteria</taxon>
        <taxon>Rhodospirillales</taxon>
        <taxon>Dongiaceae</taxon>
        <taxon>Hypericibacter</taxon>
    </lineage>
</organism>
<keyword evidence="3" id="KW-1185">Reference proteome</keyword>
<dbReference type="KEGG" id="htq:FRZ44_42420"/>
<dbReference type="GO" id="GO:0016747">
    <property type="term" value="F:acyltransferase activity, transferring groups other than amino-acyl groups"/>
    <property type="evidence" value="ECO:0007669"/>
    <property type="project" value="InterPro"/>
</dbReference>
<feature type="domain" description="N-acetyltransferase" evidence="1">
    <location>
        <begin position="12"/>
        <end position="175"/>
    </location>
</feature>